<dbReference type="PANTHER" id="PTHR31223:SF70">
    <property type="entry name" value="LOG FAMILY PROTEIN YJL055W"/>
    <property type="match status" value="1"/>
</dbReference>
<comment type="caution">
    <text evidence="1">The sequence shown here is derived from an EMBL/GenBank/DDBJ whole genome shotgun (WGS) entry which is preliminary data.</text>
</comment>
<reference evidence="1" key="1">
    <citation type="submission" date="2022-07" db="EMBL/GenBank/DDBJ databases">
        <title>Phylogenomic reconstructions and comparative analyses of Kickxellomycotina fungi.</title>
        <authorList>
            <person name="Reynolds N.K."/>
            <person name="Stajich J.E."/>
            <person name="Barry K."/>
            <person name="Grigoriev I.V."/>
            <person name="Crous P."/>
            <person name="Smith M.E."/>
        </authorList>
    </citation>
    <scope>NUCLEOTIDE SEQUENCE</scope>
    <source>
        <strain evidence="1">NBRC 32514</strain>
    </source>
</reference>
<keyword evidence="2" id="KW-1185">Reference proteome</keyword>
<dbReference type="GO" id="GO:0016799">
    <property type="term" value="F:hydrolase activity, hydrolyzing N-glycosyl compounds"/>
    <property type="evidence" value="ECO:0007669"/>
    <property type="project" value="TreeGrafter"/>
</dbReference>
<evidence type="ECO:0000313" key="1">
    <source>
        <dbReference type="EMBL" id="KAJ1723340.1"/>
    </source>
</evidence>
<proteinExistence type="predicted"/>
<feature type="non-terminal residue" evidence="1">
    <location>
        <position position="121"/>
    </location>
</feature>
<dbReference type="EMBL" id="JANBOJ010000070">
    <property type="protein sequence ID" value="KAJ1723340.1"/>
    <property type="molecule type" value="Genomic_DNA"/>
</dbReference>
<organism evidence="1 2">
    <name type="scientific">Coemansia erecta</name>
    <dbReference type="NCBI Taxonomy" id="147472"/>
    <lineage>
        <taxon>Eukaryota</taxon>
        <taxon>Fungi</taxon>
        <taxon>Fungi incertae sedis</taxon>
        <taxon>Zoopagomycota</taxon>
        <taxon>Kickxellomycotina</taxon>
        <taxon>Kickxellomycetes</taxon>
        <taxon>Kickxellales</taxon>
        <taxon>Kickxellaceae</taxon>
        <taxon>Coemansia</taxon>
    </lineage>
</organism>
<dbReference type="PANTHER" id="PTHR31223">
    <property type="entry name" value="LOG FAMILY PROTEIN YJL055W"/>
    <property type="match status" value="1"/>
</dbReference>
<dbReference type="GO" id="GO:0005829">
    <property type="term" value="C:cytosol"/>
    <property type="evidence" value="ECO:0007669"/>
    <property type="project" value="TreeGrafter"/>
</dbReference>
<dbReference type="InterPro" id="IPR031100">
    <property type="entry name" value="LOG_fam"/>
</dbReference>
<dbReference type="OrthoDB" id="414463at2759"/>
<dbReference type="GO" id="GO:0009691">
    <property type="term" value="P:cytokinin biosynthetic process"/>
    <property type="evidence" value="ECO:0007669"/>
    <property type="project" value="InterPro"/>
</dbReference>
<dbReference type="Proteomes" id="UP001149813">
    <property type="component" value="Unassembled WGS sequence"/>
</dbReference>
<dbReference type="InterPro" id="IPR005269">
    <property type="entry name" value="LOG"/>
</dbReference>
<protein>
    <recommendedName>
        <fullName evidence="3">Cytokinin riboside 5'-monophosphate phosphoribohydrolase</fullName>
    </recommendedName>
</protein>
<dbReference type="Gene3D" id="3.40.50.450">
    <property type="match status" value="1"/>
</dbReference>
<gene>
    <name evidence="1" type="ORF">LPJ53_002287</name>
</gene>
<dbReference type="Pfam" id="PF03641">
    <property type="entry name" value="Lysine_decarbox"/>
    <property type="match status" value="1"/>
</dbReference>
<accession>A0A9W8CRA2</accession>
<dbReference type="NCBIfam" id="TIGR00730">
    <property type="entry name" value="Rossman fold protein, TIGR00730 family"/>
    <property type="match status" value="1"/>
</dbReference>
<dbReference type="SUPFAM" id="SSF102405">
    <property type="entry name" value="MCP/YpsA-like"/>
    <property type="match status" value="1"/>
</dbReference>
<evidence type="ECO:0008006" key="3">
    <source>
        <dbReference type="Google" id="ProtNLM"/>
    </source>
</evidence>
<name>A0A9W8CRA2_9FUNG</name>
<evidence type="ECO:0000313" key="2">
    <source>
        <dbReference type="Proteomes" id="UP001149813"/>
    </source>
</evidence>
<dbReference type="AlphaFoldDB" id="A0A9W8CRA2"/>
<sequence>MSTISTNSYVAVFCGARDGNNPDYIEAASELGAALAMANYGLIYGGSSHGLMGSVARSMHENSGEVVSVITRSLTEIDPGVDFGSKVIVESIGDQKDMMIAAAIAFVAMPGGFGVMDELFQ</sequence>